<protein>
    <submittedName>
        <fullName evidence="1">Uncharacterized protein</fullName>
    </submittedName>
</protein>
<dbReference type="AlphaFoldDB" id="A0A7J8SS40"/>
<dbReference type="EMBL" id="JABFAC010000011">
    <property type="protein sequence ID" value="MBA0628938.1"/>
    <property type="molecule type" value="Genomic_DNA"/>
</dbReference>
<name>A0A7J8SS40_GOSDV</name>
<reference evidence="1 2" key="1">
    <citation type="journal article" date="2019" name="Genome Biol. Evol.">
        <title>Insights into the evolution of the New World diploid cottons (Gossypium, subgenus Houzingenia) based on genome sequencing.</title>
        <authorList>
            <person name="Grover C.E."/>
            <person name="Arick M.A. 2nd"/>
            <person name="Thrash A."/>
            <person name="Conover J.L."/>
            <person name="Sanders W.S."/>
            <person name="Peterson D.G."/>
            <person name="Frelichowski J.E."/>
            <person name="Scheffler J.A."/>
            <person name="Scheffler B.E."/>
            <person name="Wendel J.F."/>
        </authorList>
    </citation>
    <scope>NUCLEOTIDE SEQUENCE [LARGE SCALE GENOMIC DNA]</scope>
    <source>
        <strain evidence="1">27</strain>
        <tissue evidence="1">Leaf</tissue>
    </source>
</reference>
<evidence type="ECO:0000313" key="2">
    <source>
        <dbReference type="Proteomes" id="UP000593561"/>
    </source>
</evidence>
<gene>
    <name evidence="1" type="ORF">Godav_023567</name>
</gene>
<sequence length="88" mass="10333">DTWVYLSTDRAVAKDSGYATTRGVAHDRDGNWIGYRRIIIMTDNLEVSQILIDMDLEDLGITLLQRTHHILQSKGEWRIKHIQEIRIW</sequence>
<dbReference type="Proteomes" id="UP000593561">
    <property type="component" value="Unassembled WGS sequence"/>
</dbReference>
<keyword evidence="2" id="KW-1185">Reference proteome</keyword>
<evidence type="ECO:0000313" key="1">
    <source>
        <dbReference type="EMBL" id="MBA0628938.1"/>
    </source>
</evidence>
<proteinExistence type="predicted"/>
<accession>A0A7J8SS40</accession>
<feature type="non-terminal residue" evidence="1">
    <location>
        <position position="88"/>
    </location>
</feature>
<organism evidence="1 2">
    <name type="scientific">Gossypium davidsonii</name>
    <name type="common">Davidson's cotton</name>
    <name type="synonym">Gossypium klotzschianum subsp. davidsonii</name>
    <dbReference type="NCBI Taxonomy" id="34287"/>
    <lineage>
        <taxon>Eukaryota</taxon>
        <taxon>Viridiplantae</taxon>
        <taxon>Streptophyta</taxon>
        <taxon>Embryophyta</taxon>
        <taxon>Tracheophyta</taxon>
        <taxon>Spermatophyta</taxon>
        <taxon>Magnoliopsida</taxon>
        <taxon>eudicotyledons</taxon>
        <taxon>Gunneridae</taxon>
        <taxon>Pentapetalae</taxon>
        <taxon>rosids</taxon>
        <taxon>malvids</taxon>
        <taxon>Malvales</taxon>
        <taxon>Malvaceae</taxon>
        <taxon>Malvoideae</taxon>
        <taxon>Gossypium</taxon>
    </lineage>
</organism>
<comment type="caution">
    <text evidence="1">The sequence shown here is derived from an EMBL/GenBank/DDBJ whole genome shotgun (WGS) entry which is preliminary data.</text>
</comment>